<keyword evidence="2 5" id="KW-0812">Transmembrane</keyword>
<dbReference type="PANTHER" id="PTHR12714">
    <property type="entry name" value="PROTEIN-S ISOPRENYLCYSTEINE O-METHYLTRANSFERASE"/>
    <property type="match status" value="1"/>
</dbReference>
<dbReference type="Pfam" id="PF04191">
    <property type="entry name" value="PEMT"/>
    <property type="match status" value="1"/>
</dbReference>
<keyword evidence="6" id="KW-0489">Methyltransferase</keyword>
<feature type="transmembrane region" description="Helical" evidence="5">
    <location>
        <begin position="7"/>
        <end position="26"/>
    </location>
</feature>
<evidence type="ECO:0000313" key="7">
    <source>
        <dbReference type="Proteomes" id="UP001225378"/>
    </source>
</evidence>
<dbReference type="RefSeq" id="WP_349431622.1">
    <property type="nucleotide sequence ID" value="NZ_CP157743.1"/>
</dbReference>
<dbReference type="KEGG" id="mech:Q9L42_019065"/>
<dbReference type="Gene3D" id="1.20.120.1630">
    <property type="match status" value="1"/>
</dbReference>
<name>A0AAU7NTY4_9GAMM</name>
<dbReference type="EC" id="2.1.1.100" evidence="6"/>
<feature type="transmembrane region" description="Helical" evidence="5">
    <location>
        <begin position="38"/>
        <end position="63"/>
    </location>
</feature>
<keyword evidence="7" id="KW-1185">Reference proteome</keyword>
<feature type="transmembrane region" description="Helical" evidence="5">
    <location>
        <begin position="84"/>
        <end position="103"/>
    </location>
</feature>
<dbReference type="EC" id="2.1.1.334" evidence="6"/>
<evidence type="ECO:0000256" key="5">
    <source>
        <dbReference type="SAM" id="Phobius"/>
    </source>
</evidence>
<evidence type="ECO:0000256" key="4">
    <source>
        <dbReference type="ARBA" id="ARBA00023136"/>
    </source>
</evidence>
<reference evidence="6 7" key="1">
    <citation type="journal article" date="2024" name="Microbiology">
        <title>Methylomarinum rosea sp. nov., a novel halophilic methanotrophic bacterium from the hypersaline Lake Elton.</title>
        <authorList>
            <person name="Suleimanov R.Z."/>
            <person name="Oshkin I.Y."/>
            <person name="Danilova O.V."/>
            <person name="Suzina N.E."/>
            <person name="Dedysh S.N."/>
        </authorList>
    </citation>
    <scope>NUCLEOTIDE SEQUENCE [LARGE SCALE GENOMIC DNA]</scope>
    <source>
        <strain evidence="6 7">Ch1-1</strain>
    </source>
</reference>
<evidence type="ECO:0000256" key="2">
    <source>
        <dbReference type="ARBA" id="ARBA00022692"/>
    </source>
</evidence>
<organism evidence="6 7">
    <name type="scientific">Methylomarinum roseum</name>
    <dbReference type="NCBI Taxonomy" id="3067653"/>
    <lineage>
        <taxon>Bacteria</taxon>
        <taxon>Pseudomonadati</taxon>
        <taxon>Pseudomonadota</taxon>
        <taxon>Gammaproteobacteria</taxon>
        <taxon>Methylococcales</taxon>
        <taxon>Methylococcaceae</taxon>
        <taxon>Methylomarinum</taxon>
    </lineage>
</organism>
<dbReference type="Proteomes" id="UP001225378">
    <property type="component" value="Chromosome"/>
</dbReference>
<dbReference type="AlphaFoldDB" id="A0AAU7NTY4"/>
<proteinExistence type="predicted"/>
<comment type="subcellular location">
    <subcellularLocation>
        <location evidence="1">Endomembrane system</location>
        <topology evidence="1">Multi-pass membrane protein</topology>
    </subcellularLocation>
</comment>
<dbReference type="InterPro" id="IPR007318">
    <property type="entry name" value="Phopholipid_MeTrfase"/>
</dbReference>
<evidence type="ECO:0000256" key="1">
    <source>
        <dbReference type="ARBA" id="ARBA00004127"/>
    </source>
</evidence>
<evidence type="ECO:0000256" key="3">
    <source>
        <dbReference type="ARBA" id="ARBA00022989"/>
    </source>
</evidence>
<keyword evidence="4 5" id="KW-0472">Membrane</keyword>
<dbReference type="GO" id="GO:0012505">
    <property type="term" value="C:endomembrane system"/>
    <property type="evidence" value="ECO:0007669"/>
    <property type="project" value="UniProtKB-SubCell"/>
</dbReference>
<dbReference type="EMBL" id="CP157743">
    <property type="protein sequence ID" value="XBS20424.1"/>
    <property type="molecule type" value="Genomic_DNA"/>
</dbReference>
<sequence length="156" mass="17470">MMLFFKNLIFTLVVPGSVAGLFPWLIVREQPIVLNEGVGLALIFFITGGILYSYCVWGFAYVGGGTPAPIDAPKKLVVHGAYRYTRNPMYLGVLAILVGWAVLFQTISLLTYAVCVGIVIHLLVIGYEEPQLRKAFGAEYKLYCSQVRRWLPFFSR</sequence>
<dbReference type="PANTHER" id="PTHR12714:SF9">
    <property type="entry name" value="PROTEIN-S-ISOPRENYLCYSTEINE O-METHYLTRANSFERASE"/>
    <property type="match status" value="1"/>
</dbReference>
<dbReference type="GO" id="GO:0004671">
    <property type="term" value="F:protein C-terminal S-isoprenylcysteine carboxyl O-methyltransferase activity"/>
    <property type="evidence" value="ECO:0007669"/>
    <property type="project" value="UniProtKB-EC"/>
</dbReference>
<gene>
    <name evidence="6" type="ORF">Q9L42_019065</name>
</gene>
<keyword evidence="3 5" id="KW-1133">Transmembrane helix</keyword>
<protein>
    <submittedName>
        <fullName evidence="6">Isoprenylcysteine carboxylmethyltransferase family protein</fullName>
        <ecNumber evidence="6">2.1.1.100</ecNumber>
        <ecNumber evidence="6">2.1.1.334</ecNumber>
    </submittedName>
</protein>
<keyword evidence="6" id="KW-0808">Transferase</keyword>
<dbReference type="GO" id="GO:0032259">
    <property type="term" value="P:methylation"/>
    <property type="evidence" value="ECO:0007669"/>
    <property type="project" value="UniProtKB-KW"/>
</dbReference>
<accession>A0AAU7NTY4</accession>
<feature type="transmembrane region" description="Helical" evidence="5">
    <location>
        <begin position="109"/>
        <end position="127"/>
    </location>
</feature>
<evidence type="ECO:0000313" key="6">
    <source>
        <dbReference type="EMBL" id="XBS20424.1"/>
    </source>
</evidence>